<comment type="subcellular location">
    <subcellularLocation>
        <location evidence="4">Peroxisome membrane</location>
    </subcellularLocation>
</comment>
<evidence type="ECO:0000313" key="5">
    <source>
        <dbReference type="Ensembl" id="ENSCSEP00000021517.1"/>
    </source>
</evidence>
<name>A0A3P8W4P0_CYNSE</name>
<keyword evidence="1" id="KW-0962">Peroxisome biogenesis</keyword>
<dbReference type="PANTHER" id="PTHR12652:SF22">
    <property type="entry name" value="PEROXISOMAL MEMBRANE PROTEIN 11A"/>
    <property type="match status" value="1"/>
</dbReference>
<organism evidence="5 6">
    <name type="scientific">Cynoglossus semilaevis</name>
    <name type="common">Tongue sole</name>
    <dbReference type="NCBI Taxonomy" id="244447"/>
    <lineage>
        <taxon>Eukaryota</taxon>
        <taxon>Metazoa</taxon>
        <taxon>Chordata</taxon>
        <taxon>Craniata</taxon>
        <taxon>Vertebrata</taxon>
        <taxon>Euteleostomi</taxon>
        <taxon>Actinopterygii</taxon>
        <taxon>Neopterygii</taxon>
        <taxon>Teleostei</taxon>
        <taxon>Neoteleostei</taxon>
        <taxon>Acanthomorphata</taxon>
        <taxon>Carangaria</taxon>
        <taxon>Pleuronectiformes</taxon>
        <taxon>Pleuronectoidei</taxon>
        <taxon>Cynoglossidae</taxon>
        <taxon>Cynoglossinae</taxon>
        <taxon>Cynoglossus</taxon>
    </lineage>
</organism>
<evidence type="ECO:0000256" key="3">
    <source>
        <dbReference type="ARBA" id="ARBA00023140"/>
    </source>
</evidence>
<dbReference type="STRING" id="244447.ENSCSEP00000021517"/>
<dbReference type="InParanoid" id="A0A3P8W4P0"/>
<dbReference type="AlphaFoldDB" id="A0A3P8W4P0"/>
<keyword evidence="6" id="KW-1185">Reference proteome</keyword>
<dbReference type="Ensembl" id="ENSCSET00000021794.1">
    <property type="protein sequence ID" value="ENSCSEP00000021517.1"/>
    <property type="gene ID" value="ENSCSEG00000013733.1"/>
</dbReference>
<dbReference type="InterPro" id="IPR008733">
    <property type="entry name" value="PEX11"/>
</dbReference>
<reference evidence="5 6" key="1">
    <citation type="journal article" date="2014" name="Nat. Genet.">
        <title>Whole-genome sequence of a flatfish provides insights into ZW sex chromosome evolution and adaptation to a benthic lifestyle.</title>
        <authorList>
            <person name="Chen S."/>
            <person name="Zhang G."/>
            <person name="Shao C."/>
            <person name="Huang Q."/>
            <person name="Liu G."/>
            <person name="Zhang P."/>
            <person name="Song W."/>
            <person name="An N."/>
            <person name="Chalopin D."/>
            <person name="Volff J.N."/>
            <person name="Hong Y."/>
            <person name="Li Q."/>
            <person name="Sha Z."/>
            <person name="Zhou H."/>
            <person name="Xie M."/>
            <person name="Yu Q."/>
            <person name="Liu Y."/>
            <person name="Xiang H."/>
            <person name="Wang N."/>
            <person name="Wu K."/>
            <person name="Yang C."/>
            <person name="Zhou Q."/>
            <person name="Liao X."/>
            <person name="Yang L."/>
            <person name="Hu Q."/>
            <person name="Zhang J."/>
            <person name="Meng L."/>
            <person name="Jin L."/>
            <person name="Tian Y."/>
            <person name="Lian J."/>
            <person name="Yang J."/>
            <person name="Miao G."/>
            <person name="Liu S."/>
            <person name="Liang Z."/>
            <person name="Yan F."/>
            <person name="Li Y."/>
            <person name="Sun B."/>
            <person name="Zhang H."/>
            <person name="Zhang J."/>
            <person name="Zhu Y."/>
            <person name="Du M."/>
            <person name="Zhao Y."/>
            <person name="Schartl M."/>
            <person name="Tang Q."/>
            <person name="Wang J."/>
        </authorList>
    </citation>
    <scope>NUCLEOTIDE SEQUENCE</scope>
</reference>
<dbReference type="Pfam" id="PF05648">
    <property type="entry name" value="PEX11"/>
    <property type="match status" value="1"/>
</dbReference>
<accession>A0A3P8W4P0</accession>
<reference evidence="5" key="3">
    <citation type="submission" date="2025-09" db="UniProtKB">
        <authorList>
            <consortium name="Ensembl"/>
        </authorList>
    </citation>
    <scope>IDENTIFICATION</scope>
</reference>
<protein>
    <submittedName>
        <fullName evidence="5">Peroxisomal biogenesis factor 11 alpha</fullName>
    </submittedName>
</protein>
<dbReference type="GO" id="GO:0016559">
    <property type="term" value="P:peroxisome fission"/>
    <property type="evidence" value="ECO:0007669"/>
    <property type="project" value="InterPro"/>
</dbReference>
<evidence type="ECO:0000256" key="1">
    <source>
        <dbReference type="ARBA" id="ARBA00022593"/>
    </source>
</evidence>
<evidence type="ECO:0000256" key="2">
    <source>
        <dbReference type="ARBA" id="ARBA00023136"/>
    </source>
</evidence>
<evidence type="ECO:0000313" key="6">
    <source>
        <dbReference type="Proteomes" id="UP000265120"/>
    </source>
</evidence>
<keyword evidence="2" id="KW-0472">Membrane</keyword>
<evidence type="ECO:0000256" key="4">
    <source>
        <dbReference type="ARBA" id="ARBA00046271"/>
    </source>
</evidence>
<dbReference type="GeneTree" id="ENSGT00390000014273"/>
<sequence>MDTILKFTSHHQGKDRVFRATQFACALSTYLLRTNTDRTKLLSTLKTLEANLNAGRKVFRLGNTINSIQAAKRSLQLSDRVLCLCLTAAHVNRALYFFCDNVLWAKSVGLIRDTNKVSWSTGASRCFLLTLIGSLARDIYVVLQLMVQRARDGHFRQKMIRHLNESPQVAEVIVPHLDAFLFLLLESLKSHPAVVLDTVKNFCDLFSPLDKLGIYPSNSGVVSLCGLVSSVIGIITYVNPSLSIKP</sequence>
<dbReference type="OMA" id="AKRTMQL"/>
<dbReference type="FunCoup" id="A0A3P8W4P0">
    <property type="interactions" value="692"/>
</dbReference>
<dbReference type="PANTHER" id="PTHR12652">
    <property type="entry name" value="PEROXISOMAL BIOGENESIS FACTOR 11"/>
    <property type="match status" value="1"/>
</dbReference>
<dbReference type="GO" id="GO:0005778">
    <property type="term" value="C:peroxisomal membrane"/>
    <property type="evidence" value="ECO:0007669"/>
    <property type="project" value="UniProtKB-SubCell"/>
</dbReference>
<dbReference type="Proteomes" id="UP000265120">
    <property type="component" value="Chromosome 6"/>
</dbReference>
<keyword evidence="3" id="KW-0576">Peroxisome</keyword>
<reference evidence="5" key="2">
    <citation type="submission" date="2025-08" db="UniProtKB">
        <authorList>
            <consortium name="Ensembl"/>
        </authorList>
    </citation>
    <scope>IDENTIFICATION</scope>
</reference>
<proteinExistence type="predicted"/>